<accession>A0AAD7JB49</accession>
<organism evidence="1 2">
    <name type="scientific">Mycena metata</name>
    <dbReference type="NCBI Taxonomy" id="1033252"/>
    <lineage>
        <taxon>Eukaryota</taxon>
        <taxon>Fungi</taxon>
        <taxon>Dikarya</taxon>
        <taxon>Basidiomycota</taxon>
        <taxon>Agaricomycotina</taxon>
        <taxon>Agaricomycetes</taxon>
        <taxon>Agaricomycetidae</taxon>
        <taxon>Agaricales</taxon>
        <taxon>Marasmiineae</taxon>
        <taxon>Mycenaceae</taxon>
        <taxon>Mycena</taxon>
    </lineage>
</organism>
<dbReference type="Proteomes" id="UP001215598">
    <property type="component" value="Unassembled WGS sequence"/>
</dbReference>
<dbReference type="EMBL" id="JARKIB010000036">
    <property type="protein sequence ID" value="KAJ7761125.1"/>
    <property type="molecule type" value="Genomic_DNA"/>
</dbReference>
<protein>
    <submittedName>
        <fullName evidence="1">Uncharacterized protein</fullName>
    </submittedName>
</protein>
<name>A0AAD7JB49_9AGAR</name>
<feature type="non-terminal residue" evidence="1">
    <location>
        <position position="1"/>
    </location>
</feature>
<keyword evidence="2" id="KW-1185">Reference proteome</keyword>
<proteinExistence type="predicted"/>
<dbReference type="AlphaFoldDB" id="A0AAD7JB49"/>
<feature type="non-terminal residue" evidence="1">
    <location>
        <position position="83"/>
    </location>
</feature>
<comment type="caution">
    <text evidence="1">The sequence shown here is derived from an EMBL/GenBank/DDBJ whole genome shotgun (WGS) entry which is preliminary data.</text>
</comment>
<evidence type="ECO:0000313" key="1">
    <source>
        <dbReference type="EMBL" id="KAJ7761125.1"/>
    </source>
</evidence>
<reference evidence="1" key="1">
    <citation type="submission" date="2023-03" db="EMBL/GenBank/DDBJ databases">
        <title>Massive genome expansion in bonnet fungi (Mycena s.s.) driven by repeated elements and novel gene families across ecological guilds.</title>
        <authorList>
            <consortium name="Lawrence Berkeley National Laboratory"/>
            <person name="Harder C.B."/>
            <person name="Miyauchi S."/>
            <person name="Viragh M."/>
            <person name="Kuo A."/>
            <person name="Thoen E."/>
            <person name="Andreopoulos B."/>
            <person name="Lu D."/>
            <person name="Skrede I."/>
            <person name="Drula E."/>
            <person name="Henrissat B."/>
            <person name="Morin E."/>
            <person name="Kohler A."/>
            <person name="Barry K."/>
            <person name="LaButti K."/>
            <person name="Morin E."/>
            <person name="Salamov A."/>
            <person name="Lipzen A."/>
            <person name="Mereny Z."/>
            <person name="Hegedus B."/>
            <person name="Baldrian P."/>
            <person name="Stursova M."/>
            <person name="Weitz H."/>
            <person name="Taylor A."/>
            <person name="Grigoriev I.V."/>
            <person name="Nagy L.G."/>
            <person name="Martin F."/>
            <person name="Kauserud H."/>
        </authorList>
    </citation>
    <scope>NUCLEOTIDE SEQUENCE</scope>
    <source>
        <strain evidence="1">CBHHK182m</strain>
    </source>
</reference>
<sequence>LGPNPPLAKGNCIGLHVHMPPIMGDSIKPRALAELITQVEPECQLVWGSARSGWLFGAQRWHTVTEIDAQPTKLEIIAVFSGL</sequence>
<gene>
    <name evidence="1" type="ORF">B0H16DRAFT_1280448</name>
</gene>
<evidence type="ECO:0000313" key="2">
    <source>
        <dbReference type="Proteomes" id="UP001215598"/>
    </source>
</evidence>